<reference evidence="1 2" key="1">
    <citation type="journal article" date="2015" name="Fungal Genet. Biol.">
        <title>Evolution of novel wood decay mechanisms in Agaricales revealed by the genome sequences of Fistulina hepatica and Cylindrobasidium torrendii.</title>
        <authorList>
            <person name="Floudas D."/>
            <person name="Held B.W."/>
            <person name="Riley R."/>
            <person name="Nagy L.G."/>
            <person name="Koehler G."/>
            <person name="Ransdell A.S."/>
            <person name="Younus H."/>
            <person name="Chow J."/>
            <person name="Chiniquy J."/>
            <person name="Lipzen A."/>
            <person name="Tritt A."/>
            <person name="Sun H."/>
            <person name="Haridas S."/>
            <person name="LaButti K."/>
            <person name="Ohm R.A."/>
            <person name="Kues U."/>
            <person name="Blanchette R.A."/>
            <person name="Grigoriev I.V."/>
            <person name="Minto R.E."/>
            <person name="Hibbett D.S."/>
        </authorList>
    </citation>
    <scope>NUCLEOTIDE SEQUENCE [LARGE SCALE GENOMIC DNA]</scope>
    <source>
        <strain evidence="1 2">FP15055 ss-10</strain>
    </source>
</reference>
<organism evidence="1 2">
    <name type="scientific">Cylindrobasidium torrendii FP15055 ss-10</name>
    <dbReference type="NCBI Taxonomy" id="1314674"/>
    <lineage>
        <taxon>Eukaryota</taxon>
        <taxon>Fungi</taxon>
        <taxon>Dikarya</taxon>
        <taxon>Basidiomycota</taxon>
        <taxon>Agaricomycotina</taxon>
        <taxon>Agaricomycetes</taxon>
        <taxon>Agaricomycetidae</taxon>
        <taxon>Agaricales</taxon>
        <taxon>Marasmiineae</taxon>
        <taxon>Physalacriaceae</taxon>
        <taxon>Cylindrobasidium</taxon>
    </lineage>
</organism>
<proteinExistence type="predicted"/>
<dbReference type="EMBL" id="KN880841">
    <property type="protein sequence ID" value="KIY61975.1"/>
    <property type="molecule type" value="Genomic_DNA"/>
</dbReference>
<accession>A0A0D7AVD9</accession>
<keyword evidence="2" id="KW-1185">Reference proteome</keyword>
<name>A0A0D7AVD9_9AGAR</name>
<sequence length="178" mass="20177">MIKDYTLLAFNSADLEQPSYTAQGIVRLHLAAMQARLDLLPAGEQELDSGSLARELHSFNAESLLLSLNASGVHSLRDLVALSYLAITTGHEAIIFCALGMKANSTNSTSLYALWKTHRWWHIRSEPEKSTSLFRQAREISIELLEKHVLQRDERDAEVPERVRRVVAIAKMRLVRWI</sequence>
<protein>
    <submittedName>
        <fullName evidence="1">Uncharacterized protein</fullName>
    </submittedName>
</protein>
<evidence type="ECO:0000313" key="2">
    <source>
        <dbReference type="Proteomes" id="UP000054007"/>
    </source>
</evidence>
<evidence type="ECO:0000313" key="1">
    <source>
        <dbReference type="EMBL" id="KIY61975.1"/>
    </source>
</evidence>
<dbReference type="Proteomes" id="UP000054007">
    <property type="component" value="Unassembled WGS sequence"/>
</dbReference>
<gene>
    <name evidence="1" type="ORF">CYLTODRAFT_459388</name>
</gene>
<dbReference type="AlphaFoldDB" id="A0A0D7AVD9"/>